<evidence type="ECO:0000256" key="7">
    <source>
        <dbReference type="ARBA" id="ARBA00048508"/>
    </source>
</evidence>
<evidence type="ECO:0000256" key="6">
    <source>
        <dbReference type="ARBA" id="ARBA00023160"/>
    </source>
</evidence>
<dbReference type="EMBL" id="OX465077">
    <property type="protein sequence ID" value="CAI9268039.1"/>
    <property type="molecule type" value="Genomic_DNA"/>
</dbReference>
<keyword evidence="6" id="KW-0275">Fatty acid biosynthesis</keyword>
<dbReference type="InterPro" id="IPR050259">
    <property type="entry name" value="SDR"/>
</dbReference>
<comment type="catalytic activity">
    <reaction evidence="7">
        <text>a (3R)-hydroxyacyl-[ACP] + NADP(+) = a 3-oxoacyl-[ACP] + NADPH + H(+)</text>
        <dbReference type="Rhea" id="RHEA:17397"/>
        <dbReference type="Rhea" id="RHEA-COMP:9916"/>
        <dbReference type="Rhea" id="RHEA-COMP:9945"/>
        <dbReference type="ChEBI" id="CHEBI:15378"/>
        <dbReference type="ChEBI" id="CHEBI:57783"/>
        <dbReference type="ChEBI" id="CHEBI:58349"/>
        <dbReference type="ChEBI" id="CHEBI:78776"/>
        <dbReference type="ChEBI" id="CHEBI:78827"/>
        <dbReference type="EC" id="1.1.1.100"/>
    </reaction>
</comment>
<evidence type="ECO:0000256" key="1">
    <source>
        <dbReference type="ARBA" id="ARBA00005194"/>
    </source>
</evidence>
<keyword evidence="9" id="KW-1185">Reference proteome</keyword>
<accession>A0AA35V0C8</accession>
<evidence type="ECO:0000256" key="3">
    <source>
        <dbReference type="ARBA" id="ARBA00012948"/>
    </source>
</evidence>
<keyword evidence="6" id="KW-0443">Lipid metabolism</keyword>
<dbReference type="PRINTS" id="PR00081">
    <property type="entry name" value="GDHRDH"/>
</dbReference>
<comment type="similarity">
    <text evidence="2">Belongs to the short-chain dehydrogenases/reductases (SDR) family.</text>
</comment>
<evidence type="ECO:0000313" key="9">
    <source>
        <dbReference type="Proteomes" id="UP001177003"/>
    </source>
</evidence>
<name>A0AA35V0C8_LACSI</name>
<organism evidence="8 9">
    <name type="scientific">Lactuca saligna</name>
    <name type="common">Willowleaf lettuce</name>
    <dbReference type="NCBI Taxonomy" id="75948"/>
    <lineage>
        <taxon>Eukaryota</taxon>
        <taxon>Viridiplantae</taxon>
        <taxon>Streptophyta</taxon>
        <taxon>Embryophyta</taxon>
        <taxon>Tracheophyta</taxon>
        <taxon>Spermatophyta</taxon>
        <taxon>Magnoliopsida</taxon>
        <taxon>eudicotyledons</taxon>
        <taxon>Gunneridae</taxon>
        <taxon>Pentapetalae</taxon>
        <taxon>asterids</taxon>
        <taxon>campanulids</taxon>
        <taxon>Asterales</taxon>
        <taxon>Asteraceae</taxon>
        <taxon>Cichorioideae</taxon>
        <taxon>Cichorieae</taxon>
        <taxon>Lactucinae</taxon>
        <taxon>Lactuca</taxon>
    </lineage>
</organism>
<dbReference type="PANTHER" id="PTHR42879:SF2">
    <property type="entry name" value="3-OXOACYL-[ACYL-CARRIER-PROTEIN] REDUCTASE FABG"/>
    <property type="match status" value="1"/>
</dbReference>
<evidence type="ECO:0000256" key="2">
    <source>
        <dbReference type="ARBA" id="ARBA00006484"/>
    </source>
</evidence>
<keyword evidence="4" id="KW-0444">Lipid biosynthesis</keyword>
<protein>
    <recommendedName>
        <fullName evidence="3">3-oxoacyl-[acyl-carrier-protein] reductase</fullName>
        <ecNumber evidence="3">1.1.1.100</ecNumber>
    </recommendedName>
</protein>
<dbReference type="AlphaFoldDB" id="A0AA35V0C8"/>
<reference evidence="8" key="1">
    <citation type="submission" date="2023-04" db="EMBL/GenBank/DDBJ databases">
        <authorList>
            <person name="Vijverberg K."/>
            <person name="Xiong W."/>
            <person name="Schranz E."/>
        </authorList>
    </citation>
    <scope>NUCLEOTIDE SEQUENCE</scope>
</reference>
<dbReference type="PANTHER" id="PTHR42879">
    <property type="entry name" value="3-OXOACYL-(ACYL-CARRIER-PROTEIN) REDUCTASE"/>
    <property type="match status" value="1"/>
</dbReference>
<dbReference type="Gene3D" id="3.40.50.720">
    <property type="entry name" value="NAD(P)-binding Rossmann-like Domain"/>
    <property type="match status" value="1"/>
</dbReference>
<dbReference type="InterPro" id="IPR036291">
    <property type="entry name" value="NAD(P)-bd_dom_sf"/>
</dbReference>
<dbReference type="GO" id="GO:0006633">
    <property type="term" value="P:fatty acid biosynthetic process"/>
    <property type="evidence" value="ECO:0007669"/>
    <property type="project" value="UniProtKB-KW"/>
</dbReference>
<dbReference type="EC" id="1.1.1.100" evidence="3"/>
<evidence type="ECO:0000256" key="4">
    <source>
        <dbReference type="ARBA" id="ARBA00022516"/>
    </source>
</evidence>
<keyword evidence="5" id="KW-0276">Fatty acid metabolism</keyword>
<dbReference type="SUPFAM" id="SSF51735">
    <property type="entry name" value="NAD(P)-binding Rossmann-fold domains"/>
    <property type="match status" value="1"/>
</dbReference>
<dbReference type="InterPro" id="IPR002347">
    <property type="entry name" value="SDR_fam"/>
</dbReference>
<evidence type="ECO:0000313" key="8">
    <source>
        <dbReference type="EMBL" id="CAI9268039.1"/>
    </source>
</evidence>
<comment type="pathway">
    <text evidence="1">Lipid metabolism; fatty acid biosynthesis.</text>
</comment>
<sequence>MEINLELGNEVLERQLSVSNTSITGASRGIGKAVALALGKAGCKILVNYARSSNEAEQVCKQAVDAWGTIDVLVNNAGIIKGGLLMRMKTSQWQDVIDLNFTGVFLCTQVLFIALPNTPVGDDINVILTQRSSKLSSYSGQVSLPVGRANEEDTDDIQIALRDAEEVESIFYAPLEMFLKLPP</sequence>
<proteinExistence type="inferred from homology"/>
<dbReference type="Pfam" id="PF00106">
    <property type="entry name" value="adh_short"/>
    <property type="match status" value="1"/>
</dbReference>
<gene>
    <name evidence="8" type="ORF">LSALG_LOCUS8487</name>
</gene>
<dbReference type="GO" id="GO:0004316">
    <property type="term" value="F:3-oxoacyl-[acyl-carrier-protein] reductase (NADPH) activity"/>
    <property type="evidence" value="ECO:0007669"/>
    <property type="project" value="UniProtKB-EC"/>
</dbReference>
<evidence type="ECO:0000256" key="5">
    <source>
        <dbReference type="ARBA" id="ARBA00022832"/>
    </source>
</evidence>
<dbReference type="Proteomes" id="UP001177003">
    <property type="component" value="Chromosome 1"/>
</dbReference>